<protein>
    <recommendedName>
        <fullName evidence="4">DNA helicase MCM8</fullName>
        <ecNumber evidence="1">3.6.4.12</ecNumber>
    </recommendedName>
</protein>
<dbReference type="Pfam" id="PF26065">
    <property type="entry name" value="MCM8_N"/>
    <property type="match status" value="1"/>
</dbReference>
<dbReference type="GO" id="GO:0017116">
    <property type="term" value="F:single-stranded DNA helicase activity"/>
    <property type="evidence" value="ECO:0007669"/>
    <property type="project" value="TreeGrafter"/>
</dbReference>
<keyword evidence="2 5" id="KW-0547">Nucleotide-binding</keyword>
<evidence type="ECO:0000259" key="7">
    <source>
        <dbReference type="PROSITE" id="PS50051"/>
    </source>
</evidence>
<feature type="compositionally biased region" description="Gly residues" evidence="6">
    <location>
        <begin position="14"/>
        <end position="31"/>
    </location>
</feature>
<evidence type="ECO:0000256" key="5">
    <source>
        <dbReference type="RuleBase" id="RU004070"/>
    </source>
</evidence>
<reference evidence="8" key="1">
    <citation type="submission" date="2022-08" db="UniProtKB">
        <authorList>
            <consortium name="EnsemblMetazoa"/>
        </authorList>
    </citation>
    <scope>IDENTIFICATION</scope>
    <source>
        <strain evidence="8">Israel</strain>
    </source>
</reference>
<evidence type="ECO:0000256" key="3">
    <source>
        <dbReference type="ARBA" id="ARBA00022840"/>
    </source>
</evidence>
<name>A0A1B0DGL8_PHLPP</name>
<dbReference type="Gene3D" id="2.40.50.140">
    <property type="entry name" value="Nucleic acid-binding proteins"/>
    <property type="match status" value="1"/>
</dbReference>
<dbReference type="GO" id="GO:0042555">
    <property type="term" value="C:MCM complex"/>
    <property type="evidence" value="ECO:0007669"/>
    <property type="project" value="TreeGrafter"/>
</dbReference>
<dbReference type="SUPFAM" id="SSF50249">
    <property type="entry name" value="Nucleic acid-binding proteins"/>
    <property type="match status" value="1"/>
</dbReference>
<feature type="domain" description="MCM C-terminal AAA(+) ATPase" evidence="7">
    <location>
        <begin position="385"/>
        <end position="585"/>
    </location>
</feature>
<keyword evidence="5" id="KW-0238">DNA-binding</keyword>
<dbReference type="PROSITE" id="PS00847">
    <property type="entry name" value="MCM_1"/>
    <property type="match status" value="1"/>
</dbReference>
<dbReference type="PANTHER" id="PTHR11630:SF47">
    <property type="entry name" value="DNA HELICASE MCM8"/>
    <property type="match status" value="1"/>
</dbReference>
<dbReference type="SMART" id="SM00350">
    <property type="entry name" value="MCM"/>
    <property type="match status" value="1"/>
</dbReference>
<feature type="compositionally biased region" description="Basic and acidic residues" evidence="6">
    <location>
        <begin position="43"/>
        <end position="52"/>
    </location>
</feature>
<dbReference type="Proteomes" id="UP000092462">
    <property type="component" value="Unassembled WGS sequence"/>
</dbReference>
<dbReference type="PANTHER" id="PTHR11630">
    <property type="entry name" value="DNA REPLICATION LICENSING FACTOR MCM FAMILY MEMBER"/>
    <property type="match status" value="1"/>
</dbReference>
<dbReference type="AlphaFoldDB" id="A0A1B0DGL8"/>
<dbReference type="GO" id="GO:0005524">
    <property type="term" value="F:ATP binding"/>
    <property type="evidence" value="ECO:0007669"/>
    <property type="project" value="UniProtKB-KW"/>
</dbReference>
<dbReference type="InterPro" id="IPR012340">
    <property type="entry name" value="NA-bd_OB-fold"/>
</dbReference>
<accession>A0A1B0DGL8</accession>
<dbReference type="VEuPathDB" id="VectorBase:PPAI007302"/>
<dbReference type="EMBL" id="AJVK01060067">
    <property type="status" value="NOT_ANNOTATED_CDS"/>
    <property type="molecule type" value="Genomic_DNA"/>
</dbReference>
<dbReference type="Gene3D" id="3.40.50.300">
    <property type="entry name" value="P-loop containing nucleotide triphosphate hydrolases"/>
    <property type="match status" value="1"/>
</dbReference>
<feature type="region of interest" description="Disordered" evidence="6">
    <location>
        <begin position="1"/>
        <end position="73"/>
    </location>
</feature>
<dbReference type="GO" id="GO:0006260">
    <property type="term" value="P:DNA replication"/>
    <property type="evidence" value="ECO:0007669"/>
    <property type="project" value="InterPro"/>
</dbReference>
<dbReference type="SUPFAM" id="SSF52540">
    <property type="entry name" value="P-loop containing nucleoside triphosphate hydrolases"/>
    <property type="match status" value="1"/>
</dbReference>
<dbReference type="Gene3D" id="2.20.28.10">
    <property type="match status" value="1"/>
</dbReference>
<evidence type="ECO:0000313" key="9">
    <source>
        <dbReference type="Proteomes" id="UP000092462"/>
    </source>
</evidence>
<dbReference type="PROSITE" id="PS50051">
    <property type="entry name" value="MCM_2"/>
    <property type="match status" value="1"/>
</dbReference>
<dbReference type="InterPro" id="IPR027417">
    <property type="entry name" value="P-loop_NTPase"/>
</dbReference>
<dbReference type="GO" id="GO:0003697">
    <property type="term" value="F:single-stranded DNA binding"/>
    <property type="evidence" value="ECO:0007669"/>
    <property type="project" value="TreeGrafter"/>
</dbReference>
<dbReference type="VEuPathDB" id="VectorBase:PPAPM1_000152"/>
<evidence type="ECO:0000313" key="8">
    <source>
        <dbReference type="EnsemblMetazoa" id="PPAI007302-PA"/>
    </source>
</evidence>
<dbReference type="InterPro" id="IPR001208">
    <property type="entry name" value="MCM_dom"/>
</dbReference>
<evidence type="ECO:0000256" key="1">
    <source>
        <dbReference type="ARBA" id="ARBA00012551"/>
    </source>
</evidence>
<keyword evidence="3 5" id="KW-0067">ATP-binding</keyword>
<dbReference type="Pfam" id="PF00493">
    <property type="entry name" value="MCM"/>
    <property type="match status" value="1"/>
</dbReference>
<feature type="compositionally biased region" description="Polar residues" evidence="6">
    <location>
        <begin position="1"/>
        <end position="10"/>
    </location>
</feature>
<keyword evidence="9" id="KW-1185">Reference proteome</keyword>
<dbReference type="InterPro" id="IPR033762">
    <property type="entry name" value="MCM_OB"/>
</dbReference>
<dbReference type="InterPro" id="IPR031327">
    <property type="entry name" value="MCM"/>
</dbReference>
<evidence type="ECO:0000256" key="2">
    <source>
        <dbReference type="ARBA" id="ARBA00022741"/>
    </source>
</evidence>
<dbReference type="Pfam" id="PF17207">
    <property type="entry name" value="MCM_OB"/>
    <property type="match status" value="1"/>
</dbReference>
<dbReference type="InterPro" id="IPR003593">
    <property type="entry name" value="AAA+_ATPase"/>
</dbReference>
<dbReference type="EC" id="3.6.4.12" evidence="1"/>
<evidence type="ECO:0000256" key="6">
    <source>
        <dbReference type="SAM" id="MobiDB-lite"/>
    </source>
</evidence>
<dbReference type="SMART" id="SM00382">
    <property type="entry name" value="AAA"/>
    <property type="match status" value="1"/>
</dbReference>
<dbReference type="InterPro" id="IPR058767">
    <property type="entry name" value="MCM8_N"/>
</dbReference>
<sequence length="653" mass="71404">MPSDSAGASESSRGRGGSRGGGSRGGSGRGGRPWANARFWNMRRNEPPRDKPISTSIPRDGQQPEAPRANASSVAPFLVTTEGQYPDWKIYLPKEAFMAGSPNAKKVAAYEGHIARNEEAFDFEKTLRKYHFDVNLEILTQDEIFRREWDTFPNDLPNEPETTVALLGIAMHHRVLQMWNSNRGCLQRISPRILGFGPVVKLKTLKMTNRGKMVSFTGTVTKLGTSEIIFNWMAFKCQDCNAAQAVLQPDGNLTLPKSCTAPCRVTTGFEPLLTSSFTRTEGIQTILVEESVEDRDADVLRPRNIEVELSNDLVDTVCPGDDVTVTGVLKLRTQEERQKDKAHTYTSYIRAVNLISHSNPLMTKTVEFTEKSLQAIQMIKSDPFTFRLLVHSLCPDVSGHEMVKAALLLGLFSGNLGNPDFRSEVHVLMVGDPGLGKSCILKACASAAPRGIFTSCSSSSVTGLTATVKNEKGQGAALEAGALVLADQGVCCIDEFDKVATNHASMLEVMEQQRVSVAKAGVVCNLPARTTILAAGNPVSGHYDRSKTVSENLKLHPAILSRFDCVFILLDNQSKDFATLLAESTGQPPPSSSRPSVPLKQRLRLRAGERIDALPHVLFLTNFSQEEFGLRRFAHSRTIYSTLPIKSVSTVGA</sequence>
<dbReference type="PRINTS" id="PR01657">
    <property type="entry name" value="MCMFAMILY"/>
</dbReference>
<evidence type="ECO:0000256" key="4">
    <source>
        <dbReference type="ARBA" id="ARBA00041084"/>
    </source>
</evidence>
<dbReference type="GO" id="GO:0005634">
    <property type="term" value="C:nucleus"/>
    <property type="evidence" value="ECO:0007669"/>
    <property type="project" value="TreeGrafter"/>
</dbReference>
<organism evidence="8 9">
    <name type="scientific">Phlebotomus papatasi</name>
    <name type="common">Sandfly</name>
    <dbReference type="NCBI Taxonomy" id="29031"/>
    <lineage>
        <taxon>Eukaryota</taxon>
        <taxon>Metazoa</taxon>
        <taxon>Ecdysozoa</taxon>
        <taxon>Arthropoda</taxon>
        <taxon>Hexapoda</taxon>
        <taxon>Insecta</taxon>
        <taxon>Pterygota</taxon>
        <taxon>Neoptera</taxon>
        <taxon>Endopterygota</taxon>
        <taxon>Diptera</taxon>
        <taxon>Nematocera</taxon>
        <taxon>Psychodoidea</taxon>
        <taxon>Psychodidae</taxon>
        <taxon>Phlebotomus</taxon>
        <taxon>Phlebotomus</taxon>
    </lineage>
</organism>
<dbReference type="EnsemblMetazoa" id="PPAI007302-RA">
    <property type="protein sequence ID" value="PPAI007302-PA"/>
    <property type="gene ID" value="PPAI007302"/>
</dbReference>
<dbReference type="InterPro" id="IPR018525">
    <property type="entry name" value="MCM_CS"/>
</dbReference>
<comment type="similarity">
    <text evidence="5">Belongs to the MCM family.</text>
</comment>
<proteinExistence type="inferred from homology"/>